<evidence type="ECO:0000256" key="2">
    <source>
        <dbReference type="ARBA" id="ARBA00022448"/>
    </source>
</evidence>
<dbReference type="InterPro" id="IPR006311">
    <property type="entry name" value="TAT_signal"/>
</dbReference>
<keyword evidence="2" id="KW-0813">Transport</keyword>
<comment type="similarity">
    <text evidence="1">Belongs to the bacterial solute-binding protein 5 family.</text>
</comment>
<dbReference type="GO" id="GO:0042597">
    <property type="term" value="C:periplasmic space"/>
    <property type="evidence" value="ECO:0007669"/>
    <property type="project" value="UniProtKB-ARBA"/>
</dbReference>
<dbReference type="GO" id="GO:0043190">
    <property type="term" value="C:ATP-binding cassette (ABC) transporter complex"/>
    <property type="evidence" value="ECO:0007669"/>
    <property type="project" value="InterPro"/>
</dbReference>
<dbReference type="GO" id="GO:1904680">
    <property type="term" value="F:peptide transmembrane transporter activity"/>
    <property type="evidence" value="ECO:0007669"/>
    <property type="project" value="TreeGrafter"/>
</dbReference>
<dbReference type="PANTHER" id="PTHR30290">
    <property type="entry name" value="PERIPLASMIC BINDING COMPONENT OF ABC TRANSPORTER"/>
    <property type="match status" value="1"/>
</dbReference>
<dbReference type="PANTHER" id="PTHR30290:SF9">
    <property type="entry name" value="OLIGOPEPTIDE-BINDING PROTEIN APPA"/>
    <property type="match status" value="1"/>
</dbReference>
<dbReference type="SUPFAM" id="SSF53850">
    <property type="entry name" value="Periplasmic binding protein-like II"/>
    <property type="match status" value="1"/>
</dbReference>
<dbReference type="PIRSF" id="PIRSF002741">
    <property type="entry name" value="MppA"/>
    <property type="match status" value="1"/>
</dbReference>
<evidence type="ECO:0000259" key="4">
    <source>
        <dbReference type="Pfam" id="PF00496"/>
    </source>
</evidence>
<evidence type="ECO:0000313" key="6">
    <source>
        <dbReference type="Proteomes" id="UP000620075"/>
    </source>
</evidence>
<dbReference type="InterPro" id="IPR030678">
    <property type="entry name" value="Peptide/Ni-bd"/>
</dbReference>
<protein>
    <recommendedName>
        <fullName evidence="4">Solute-binding protein family 5 domain-containing protein</fullName>
    </recommendedName>
</protein>
<dbReference type="Gene3D" id="3.10.105.10">
    <property type="entry name" value="Dipeptide-binding Protein, Domain 3"/>
    <property type="match status" value="1"/>
</dbReference>
<dbReference type="Proteomes" id="UP000620075">
    <property type="component" value="Unassembled WGS sequence"/>
</dbReference>
<keyword evidence="3" id="KW-0732">Signal</keyword>
<organism evidence="5 6">
    <name type="scientific">Candidatus Dormiibacter inghamiae</name>
    <dbReference type="NCBI Taxonomy" id="3127013"/>
    <lineage>
        <taxon>Bacteria</taxon>
        <taxon>Bacillati</taxon>
        <taxon>Candidatus Dormiibacterota</taxon>
        <taxon>Candidatus Dormibacteria</taxon>
        <taxon>Candidatus Dormibacterales</taxon>
        <taxon>Candidatus Dormibacteraceae</taxon>
        <taxon>Candidatus Dormiibacter</taxon>
    </lineage>
</organism>
<reference evidence="5 6" key="1">
    <citation type="submission" date="2020-10" db="EMBL/GenBank/DDBJ databases">
        <title>Ca. Dormibacterota MAGs.</title>
        <authorList>
            <person name="Montgomery K."/>
        </authorList>
    </citation>
    <scope>NUCLEOTIDE SEQUENCE [LARGE SCALE GENOMIC DNA]</scope>
    <source>
        <strain evidence="5">SC8811_S16_3</strain>
    </source>
</reference>
<dbReference type="InterPro" id="IPR039424">
    <property type="entry name" value="SBP_5"/>
</dbReference>
<comment type="caution">
    <text evidence="5">The sequence shown here is derived from an EMBL/GenBank/DDBJ whole genome shotgun (WGS) entry which is preliminary data.</text>
</comment>
<evidence type="ECO:0000313" key="5">
    <source>
        <dbReference type="EMBL" id="MBJ7601795.1"/>
    </source>
</evidence>
<accession>A0A934KBJ8</accession>
<dbReference type="EMBL" id="JAEKNQ010000008">
    <property type="protein sequence ID" value="MBJ7601795.1"/>
    <property type="molecule type" value="Genomic_DNA"/>
</dbReference>
<feature type="domain" description="Solute-binding protein family 5" evidence="4">
    <location>
        <begin position="97"/>
        <end position="444"/>
    </location>
</feature>
<dbReference type="InterPro" id="IPR000914">
    <property type="entry name" value="SBP_5_dom"/>
</dbReference>
<dbReference type="Gene3D" id="3.40.190.10">
    <property type="entry name" value="Periplasmic binding protein-like II"/>
    <property type="match status" value="1"/>
</dbReference>
<dbReference type="PROSITE" id="PS51318">
    <property type="entry name" value="TAT"/>
    <property type="match status" value="1"/>
</dbReference>
<dbReference type="AlphaFoldDB" id="A0A934KBJ8"/>
<evidence type="ECO:0000256" key="3">
    <source>
        <dbReference type="ARBA" id="ARBA00022729"/>
    </source>
</evidence>
<sequence>MGEPVRMDEHILFNRLTRRQLLQYGLGAGLSLAGVGLLDACGGSSSSSSQAPTGGTLVFGEGTGPANLDPLGPGGSTPLLGYWRQMYDTLVWYENGKVVPQLATSWKNVSDLVWEFKLRSGVKFHNGEVFDANAVKFTMDRIMDPKQKATQASRFTALKSVEVVDPQTVRMNTAVPFPVLLLGLTQAFIVPPQYVSQSPDKALAAPVGTGPFKFDSWQQGAQLTYVANTSYWGGRPKLDKLIFRVIPDDAARLAALKSGGIHIDMNLPLDAIDAVSSDPNLKVEKAFIDNSLILEMDTLHGGPTADPRVRMAINYAIDKDQINKTLLSSKLRPLAGQLLTQDAFGWNPNVKQVPYDPAKAKQLLSEAGYSSGFDTQVNGPIGKYTADRDIVIAVADQLSKVGIRAKANPMDYGLFVQKLTSNQLGPMFLIGWFSFGDPALAEVWLTSKSTLGHYYADATYDDLVAKGATQLDQKARQATYFQAAQYMHDQAMAAWLFQAATYYGVSKKVSGFNPRNDELPFFYPSAISS</sequence>
<proteinExistence type="inferred from homology"/>
<dbReference type="Gene3D" id="3.90.76.10">
    <property type="entry name" value="Dipeptide-binding Protein, Domain 1"/>
    <property type="match status" value="1"/>
</dbReference>
<evidence type="ECO:0000256" key="1">
    <source>
        <dbReference type="ARBA" id="ARBA00005695"/>
    </source>
</evidence>
<name>A0A934KBJ8_9BACT</name>
<dbReference type="Pfam" id="PF00496">
    <property type="entry name" value="SBP_bac_5"/>
    <property type="match status" value="1"/>
</dbReference>
<gene>
    <name evidence="5" type="ORF">JF888_01140</name>
</gene>
<dbReference type="GO" id="GO:0015833">
    <property type="term" value="P:peptide transport"/>
    <property type="evidence" value="ECO:0007669"/>
    <property type="project" value="TreeGrafter"/>
</dbReference>